<dbReference type="EMBL" id="JACRIW010000093">
    <property type="protein sequence ID" value="MBI5170442.1"/>
    <property type="molecule type" value="Genomic_DNA"/>
</dbReference>
<evidence type="ECO:0008006" key="4">
    <source>
        <dbReference type="Google" id="ProtNLM"/>
    </source>
</evidence>
<keyword evidence="1" id="KW-0732">Signal</keyword>
<comment type="caution">
    <text evidence="2">The sequence shown here is derived from an EMBL/GenBank/DDBJ whole genome shotgun (WGS) entry which is preliminary data.</text>
</comment>
<evidence type="ECO:0000256" key="1">
    <source>
        <dbReference type="SAM" id="SignalP"/>
    </source>
</evidence>
<organism evidence="2 3">
    <name type="scientific">Eiseniibacteriota bacterium</name>
    <dbReference type="NCBI Taxonomy" id="2212470"/>
    <lineage>
        <taxon>Bacteria</taxon>
        <taxon>Candidatus Eiseniibacteriota</taxon>
    </lineage>
</organism>
<proteinExistence type="predicted"/>
<evidence type="ECO:0000313" key="3">
    <source>
        <dbReference type="Proteomes" id="UP000696931"/>
    </source>
</evidence>
<sequence length="246" mass="26853">MTVLRRLCLLAVLLSTLLALPASAGKKPVVAAPPAKLYLLALLRRGPAWTPERNAHTDSIQAGHLANIRRMFEAGEMYGAGPFGDDTPLRGLFVLATDSTGRVPDMLKDDPAIASKRLRADLYRWYGPEGLSDDYRVRAATGARDSMVTYSFVLLHRGPRWTANVASGVKKVLRRHAKHLDDLRRDGKLVAAGPIEGIGALRGVLVFDADTLTTRRLVSEDPAVKAGRFIPEIHPWWTAVGVIPGH</sequence>
<dbReference type="Proteomes" id="UP000696931">
    <property type="component" value="Unassembled WGS sequence"/>
</dbReference>
<feature type="signal peptide" evidence="1">
    <location>
        <begin position="1"/>
        <end position="24"/>
    </location>
</feature>
<accession>A0A933W9B6</accession>
<dbReference type="SUPFAM" id="SSF54909">
    <property type="entry name" value="Dimeric alpha+beta barrel"/>
    <property type="match status" value="2"/>
</dbReference>
<reference evidence="2" key="1">
    <citation type="submission" date="2020-07" db="EMBL/GenBank/DDBJ databases">
        <title>Huge and variable diversity of episymbiotic CPR bacteria and DPANN archaea in groundwater ecosystems.</title>
        <authorList>
            <person name="He C.Y."/>
            <person name="Keren R."/>
            <person name="Whittaker M."/>
            <person name="Farag I.F."/>
            <person name="Doudna J."/>
            <person name="Cate J.H.D."/>
            <person name="Banfield J.F."/>
        </authorList>
    </citation>
    <scope>NUCLEOTIDE SEQUENCE</scope>
    <source>
        <strain evidence="2">NC_groundwater_1813_Pr3_B-0.1um_71_17</strain>
    </source>
</reference>
<protein>
    <recommendedName>
        <fullName evidence="4">YCII-related domain-containing protein</fullName>
    </recommendedName>
</protein>
<gene>
    <name evidence="2" type="ORF">HZA61_13215</name>
</gene>
<evidence type="ECO:0000313" key="2">
    <source>
        <dbReference type="EMBL" id="MBI5170442.1"/>
    </source>
</evidence>
<dbReference type="AlphaFoldDB" id="A0A933W9B6"/>
<name>A0A933W9B6_UNCEI</name>
<feature type="chain" id="PRO_5037877149" description="YCII-related domain-containing protein" evidence="1">
    <location>
        <begin position="25"/>
        <end position="246"/>
    </location>
</feature>
<dbReference type="InterPro" id="IPR011008">
    <property type="entry name" value="Dimeric_a/b-barrel"/>
</dbReference>